<evidence type="ECO:0000256" key="7">
    <source>
        <dbReference type="ARBA" id="ARBA00022763"/>
    </source>
</evidence>
<dbReference type="InterPro" id="IPR003265">
    <property type="entry name" value="HhH-GPD_domain"/>
</dbReference>
<dbReference type="InterPro" id="IPR051912">
    <property type="entry name" value="Alkylbase_DNA_Glycosylase/TA"/>
</dbReference>
<dbReference type="GO" id="GO:0043565">
    <property type="term" value="F:sequence-specific DNA binding"/>
    <property type="evidence" value="ECO:0007669"/>
    <property type="project" value="InterPro"/>
</dbReference>
<dbReference type="Gene3D" id="1.10.10.60">
    <property type="entry name" value="Homeodomain-like"/>
    <property type="match status" value="1"/>
</dbReference>
<dbReference type="GO" id="GO:0006285">
    <property type="term" value="P:base-excision repair, AP site formation"/>
    <property type="evidence" value="ECO:0007669"/>
    <property type="project" value="TreeGrafter"/>
</dbReference>
<evidence type="ECO:0000259" key="15">
    <source>
        <dbReference type="PROSITE" id="PS01124"/>
    </source>
</evidence>
<dbReference type="SUPFAM" id="SSF57884">
    <property type="entry name" value="Ada DNA repair protein, N-terminal domain (N-Ada 10)"/>
    <property type="match status" value="1"/>
</dbReference>
<dbReference type="SMART" id="SM00478">
    <property type="entry name" value="ENDO3c"/>
    <property type="match status" value="1"/>
</dbReference>
<keyword evidence="9" id="KW-0805">Transcription regulation</keyword>
<evidence type="ECO:0000256" key="6">
    <source>
        <dbReference type="ARBA" id="ARBA00022723"/>
    </source>
</evidence>
<keyword evidence="6" id="KW-0479">Metal-binding</keyword>
<dbReference type="GO" id="GO:0032259">
    <property type="term" value="P:methylation"/>
    <property type="evidence" value="ECO:0007669"/>
    <property type="project" value="UniProtKB-KW"/>
</dbReference>
<comment type="catalytic activity">
    <reaction evidence="1">
        <text>Hydrolysis of alkylated DNA, releasing 3-methyladenine, 3-methylguanine, 7-methylguanine and 7-methyladenine.</text>
        <dbReference type="EC" id="3.2.2.21"/>
    </reaction>
</comment>
<dbReference type="InterPro" id="IPR011257">
    <property type="entry name" value="DNA_glycosylase"/>
</dbReference>
<dbReference type="GO" id="GO:0008725">
    <property type="term" value="F:DNA-3-methyladenine glycosylase activity"/>
    <property type="evidence" value="ECO:0007669"/>
    <property type="project" value="TreeGrafter"/>
</dbReference>
<gene>
    <name evidence="16" type="ORF">E2F48_07700</name>
</gene>
<keyword evidence="7" id="KW-0227">DNA damage</keyword>
<evidence type="ECO:0000256" key="3">
    <source>
        <dbReference type="ARBA" id="ARBA00012000"/>
    </source>
</evidence>
<keyword evidence="17" id="KW-1185">Reference proteome</keyword>
<dbReference type="GO" id="GO:0003700">
    <property type="term" value="F:DNA-binding transcription factor activity"/>
    <property type="evidence" value="ECO:0007669"/>
    <property type="project" value="InterPro"/>
</dbReference>
<proteinExistence type="predicted"/>
<dbReference type="PANTHER" id="PTHR43003:SF13">
    <property type="entry name" value="DNA-3-METHYLADENINE GLYCOSYLASE 2"/>
    <property type="match status" value="1"/>
</dbReference>
<dbReference type="InterPro" id="IPR010316">
    <property type="entry name" value="AlkA_N"/>
</dbReference>
<dbReference type="EMBL" id="SMTK01000002">
    <property type="protein sequence ID" value="TDK27016.1"/>
    <property type="molecule type" value="Genomic_DNA"/>
</dbReference>
<protein>
    <recommendedName>
        <fullName evidence="3">DNA-3-methyladenine glycosylase II</fullName>
        <ecNumber evidence="3">3.2.2.21</ecNumber>
    </recommendedName>
</protein>
<dbReference type="SUPFAM" id="SSF46689">
    <property type="entry name" value="Homeodomain-like"/>
    <property type="match status" value="1"/>
</dbReference>
<dbReference type="InterPro" id="IPR035451">
    <property type="entry name" value="Ada-like_dom_sf"/>
</dbReference>
<dbReference type="GO" id="GO:0005737">
    <property type="term" value="C:cytoplasm"/>
    <property type="evidence" value="ECO:0007669"/>
    <property type="project" value="TreeGrafter"/>
</dbReference>
<dbReference type="AlphaFoldDB" id="A0A4R5U0G2"/>
<dbReference type="Pfam" id="PF12833">
    <property type="entry name" value="HTH_18"/>
    <property type="match status" value="1"/>
</dbReference>
<dbReference type="Pfam" id="PF02805">
    <property type="entry name" value="Ada_Zn_binding"/>
    <property type="match status" value="1"/>
</dbReference>
<evidence type="ECO:0000256" key="5">
    <source>
        <dbReference type="ARBA" id="ARBA00022679"/>
    </source>
</evidence>
<keyword evidence="13" id="KW-0234">DNA repair</keyword>
<dbReference type="GO" id="GO:0043916">
    <property type="term" value="F:DNA-7-methylguanine glycosylase activity"/>
    <property type="evidence" value="ECO:0007669"/>
    <property type="project" value="TreeGrafter"/>
</dbReference>
<dbReference type="EC" id="3.2.2.21" evidence="3"/>
<dbReference type="Proteomes" id="UP000295411">
    <property type="component" value="Unassembled WGS sequence"/>
</dbReference>
<dbReference type="GO" id="GO:0008270">
    <property type="term" value="F:zinc ion binding"/>
    <property type="evidence" value="ECO:0007669"/>
    <property type="project" value="InterPro"/>
</dbReference>
<dbReference type="InterPro" id="IPR018060">
    <property type="entry name" value="HTH_AraC"/>
</dbReference>
<dbReference type="PROSITE" id="PS01124">
    <property type="entry name" value="HTH_ARAC_FAMILY_2"/>
    <property type="match status" value="1"/>
</dbReference>
<dbReference type="PROSITE" id="PS00041">
    <property type="entry name" value="HTH_ARAC_FAMILY_1"/>
    <property type="match status" value="1"/>
</dbReference>
<evidence type="ECO:0000256" key="11">
    <source>
        <dbReference type="ARBA" id="ARBA00023159"/>
    </source>
</evidence>
<reference evidence="16 17" key="1">
    <citation type="submission" date="2019-03" db="EMBL/GenBank/DDBJ databases">
        <title>Arthrobacter sp. nov., an bacterium isolated from biocrust in Mu Us Desert.</title>
        <authorList>
            <person name="Lixiong L."/>
        </authorList>
    </citation>
    <scope>NUCLEOTIDE SEQUENCE [LARGE SCALE GENOMIC DNA]</scope>
    <source>
        <strain evidence="16 17">SLN-3</strain>
    </source>
</reference>
<evidence type="ECO:0000313" key="16">
    <source>
        <dbReference type="EMBL" id="TDK27016.1"/>
    </source>
</evidence>
<dbReference type="CDD" id="cd00056">
    <property type="entry name" value="ENDO3c"/>
    <property type="match status" value="1"/>
</dbReference>
<organism evidence="16 17">
    <name type="scientific">Arthrobacter crusticola</name>
    <dbReference type="NCBI Taxonomy" id="2547960"/>
    <lineage>
        <taxon>Bacteria</taxon>
        <taxon>Bacillati</taxon>
        <taxon>Actinomycetota</taxon>
        <taxon>Actinomycetes</taxon>
        <taxon>Micrococcales</taxon>
        <taxon>Micrococcaceae</taxon>
        <taxon>Arthrobacter</taxon>
    </lineage>
</organism>
<dbReference type="Gene3D" id="3.40.10.10">
    <property type="entry name" value="DNA Methylphosphotriester Repair Domain"/>
    <property type="match status" value="1"/>
</dbReference>
<dbReference type="OrthoDB" id="9811249at2"/>
<keyword evidence="12" id="KW-0804">Transcription</keyword>
<evidence type="ECO:0000256" key="2">
    <source>
        <dbReference type="ARBA" id="ARBA00001947"/>
    </source>
</evidence>
<dbReference type="SMART" id="SM01009">
    <property type="entry name" value="AlkA_N"/>
    <property type="match status" value="1"/>
</dbReference>
<evidence type="ECO:0000256" key="12">
    <source>
        <dbReference type="ARBA" id="ARBA00023163"/>
    </source>
</evidence>
<evidence type="ECO:0000256" key="1">
    <source>
        <dbReference type="ARBA" id="ARBA00000086"/>
    </source>
</evidence>
<dbReference type="SMART" id="SM00342">
    <property type="entry name" value="HTH_ARAC"/>
    <property type="match status" value="1"/>
</dbReference>
<feature type="domain" description="HTH araC/xylS-type" evidence="15">
    <location>
        <begin position="85"/>
        <end position="183"/>
    </location>
</feature>
<keyword evidence="10" id="KW-0238">DNA-binding</keyword>
<accession>A0A4R5U0G2</accession>
<feature type="region of interest" description="Disordered" evidence="14">
    <location>
        <begin position="512"/>
        <end position="541"/>
    </location>
</feature>
<keyword evidence="5" id="KW-0808">Transferase</keyword>
<evidence type="ECO:0000256" key="10">
    <source>
        <dbReference type="ARBA" id="ARBA00023125"/>
    </source>
</evidence>
<keyword evidence="11" id="KW-0010">Activator</keyword>
<dbReference type="GO" id="GO:0032131">
    <property type="term" value="F:alkylated DNA binding"/>
    <property type="evidence" value="ECO:0007669"/>
    <property type="project" value="TreeGrafter"/>
</dbReference>
<keyword evidence="4" id="KW-0489">Methyltransferase</keyword>
<dbReference type="InterPro" id="IPR018062">
    <property type="entry name" value="HTH_AraC-typ_CS"/>
</dbReference>
<dbReference type="SUPFAM" id="SSF48150">
    <property type="entry name" value="DNA-glycosylase"/>
    <property type="match status" value="1"/>
</dbReference>
<evidence type="ECO:0000256" key="4">
    <source>
        <dbReference type="ARBA" id="ARBA00022603"/>
    </source>
</evidence>
<evidence type="ECO:0000313" key="17">
    <source>
        <dbReference type="Proteomes" id="UP000295411"/>
    </source>
</evidence>
<dbReference type="Gene3D" id="1.10.340.30">
    <property type="entry name" value="Hypothetical protein, domain 2"/>
    <property type="match status" value="1"/>
</dbReference>
<dbReference type="Gene3D" id="3.30.310.20">
    <property type="entry name" value="DNA-3-methyladenine glycosylase AlkA, N-terminal domain"/>
    <property type="match status" value="1"/>
</dbReference>
<dbReference type="InterPro" id="IPR004026">
    <property type="entry name" value="Ada_DNA_repair_Zn-bd"/>
</dbReference>
<dbReference type="SUPFAM" id="SSF55945">
    <property type="entry name" value="TATA-box binding protein-like"/>
    <property type="match status" value="1"/>
</dbReference>
<comment type="cofactor">
    <cofactor evidence="2">
        <name>Zn(2+)</name>
        <dbReference type="ChEBI" id="CHEBI:29105"/>
    </cofactor>
</comment>
<evidence type="ECO:0000256" key="8">
    <source>
        <dbReference type="ARBA" id="ARBA00022833"/>
    </source>
</evidence>
<dbReference type="PANTHER" id="PTHR43003">
    <property type="entry name" value="DNA-3-METHYLADENINE GLYCOSYLASE"/>
    <property type="match status" value="1"/>
</dbReference>
<name>A0A4R5U0G2_9MICC</name>
<comment type="caution">
    <text evidence="16">The sequence shown here is derived from an EMBL/GenBank/DDBJ whole genome shotgun (WGS) entry which is preliminary data.</text>
</comment>
<dbReference type="GO" id="GO:0006307">
    <property type="term" value="P:DNA alkylation repair"/>
    <property type="evidence" value="ECO:0007669"/>
    <property type="project" value="TreeGrafter"/>
</dbReference>
<dbReference type="InterPro" id="IPR023170">
    <property type="entry name" value="HhH_base_excis_C"/>
</dbReference>
<evidence type="ECO:0000256" key="14">
    <source>
        <dbReference type="SAM" id="MobiDB-lite"/>
    </source>
</evidence>
<dbReference type="GO" id="GO:0008168">
    <property type="term" value="F:methyltransferase activity"/>
    <property type="evidence" value="ECO:0007669"/>
    <property type="project" value="UniProtKB-KW"/>
</dbReference>
<dbReference type="Pfam" id="PF06029">
    <property type="entry name" value="AlkA_N"/>
    <property type="match status" value="1"/>
</dbReference>
<dbReference type="GO" id="GO:0032993">
    <property type="term" value="C:protein-DNA complex"/>
    <property type="evidence" value="ECO:0007669"/>
    <property type="project" value="TreeGrafter"/>
</dbReference>
<dbReference type="Gene3D" id="1.10.1670.10">
    <property type="entry name" value="Helix-hairpin-Helix base-excision DNA repair enzymes (C-terminal)"/>
    <property type="match status" value="1"/>
</dbReference>
<keyword evidence="8" id="KW-0862">Zinc</keyword>
<dbReference type="RefSeq" id="WP_133403361.1">
    <property type="nucleotide sequence ID" value="NZ_SMTK01000002.1"/>
</dbReference>
<dbReference type="InterPro" id="IPR009057">
    <property type="entry name" value="Homeodomain-like_sf"/>
</dbReference>
<evidence type="ECO:0000256" key="9">
    <source>
        <dbReference type="ARBA" id="ARBA00023015"/>
    </source>
</evidence>
<evidence type="ECO:0000256" key="13">
    <source>
        <dbReference type="ARBA" id="ARBA00023204"/>
    </source>
</evidence>
<dbReference type="InterPro" id="IPR037046">
    <property type="entry name" value="AlkA_N_sf"/>
</dbReference>
<sequence>MDFWQQYRAIDARDVRFDGQFVTAVSSTGIYCRPSCPARTPKPANVRFYRTSAAAHEAGYRACKRCLPEAVPGTPEWNLRSDVAARSMRLIADGEVDRSGVVGLAGKLGYSTRQLNRILREELGAGPLALARATRAQTARTLLTATSMKLSDVAFAAGFSSIRQFNDTVQEVFDLTPSQLRGADSLSRAPRRSVDRPTGAAAPAFPGLTLTLPVRAPYDNGIFGFLAARALPGVERGTDGSYARLVQLPGGQGWFRAFPVAGTDAPGGLRVELSLESLSDLPVLLSRVRRLFDLDADPTAVDAALSGSALFAPLAAAVPGIRLPGAVDPAELLIRAMIGQQITVSAARTALTSLAEAGTPSVLSQPGFERLFPNPAQIAEIAGSVLRGPARRIEAVRRTAEGLADGSIRLGVEDDLQSLADRLLPLPGIGPWTVNYVAMRVLGATDIHLGNDAAIRNGWAALTGAGGPAAGPATRAETAAALSDAMSAVSPWRSYATMHLWRVASGIPARASGARRVRAARPGSSPDAFTPAPSKESKDNQ</sequence>